<dbReference type="EMBL" id="AGCU01122260">
    <property type="status" value="NOT_ANNOTATED_CDS"/>
    <property type="molecule type" value="Genomic_DNA"/>
</dbReference>
<dbReference type="AlphaFoldDB" id="K7FUW8"/>
<organism evidence="2 3">
    <name type="scientific">Pelodiscus sinensis</name>
    <name type="common">Chinese softshell turtle</name>
    <name type="synonym">Trionyx sinensis</name>
    <dbReference type="NCBI Taxonomy" id="13735"/>
    <lineage>
        <taxon>Eukaryota</taxon>
        <taxon>Metazoa</taxon>
        <taxon>Chordata</taxon>
        <taxon>Craniata</taxon>
        <taxon>Vertebrata</taxon>
        <taxon>Euteleostomi</taxon>
        <taxon>Archelosauria</taxon>
        <taxon>Testudinata</taxon>
        <taxon>Testudines</taxon>
        <taxon>Cryptodira</taxon>
        <taxon>Trionychia</taxon>
        <taxon>Trionychidae</taxon>
        <taxon>Pelodiscus</taxon>
    </lineage>
</organism>
<dbReference type="STRING" id="13735.ENSPSIP00000011828"/>
<keyword evidence="1" id="KW-0472">Membrane</keyword>
<dbReference type="eggNOG" id="KOG0054">
    <property type="taxonomic scope" value="Eukaryota"/>
</dbReference>
<reference evidence="2" key="4">
    <citation type="submission" date="2025-09" db="UniProtKB">
        <authorList>
            <consortium name="Ensembl"/>
        </authorList>
    </citation>
    <scope>IDENTIFICATION</scope>
</reference>
<keyword evidence="1" id="KW-0812">Transmembrane</keyword>
<sequence length="92" mass="10261">MPALLEEFCGSIFWNASLLDTPQPDLPPCFEQTVLVWIPLGFLWLLAPWQLLPLCKPRTKKSSLTKIYLTKQVPRATAPQPGGNEVRGGECP</sequence>
<dbReference type="Ensembl" id="ENSPSIT00000011885.1">
    <property type="protein sequence ID" value="ENSPSIP00000011828.1"/>
    <property type="gene ID" value="ENSPSIG00000010682.1"/>
</dbReference>
<dbReference type="EMBL" id="AGCU01122262">
    <property type="status" value="NOT_ANNOTATED_CDS"/>
    <property type="molecule type" value="Genomic_DNA"/>
</dbReference>
<evidence type="ECO:0000313" key="2">
    <source>
        <dbReference type="Ensembl" id="ENSPSIP00000011828.1"/>
    </source>
</evidence>
<dbReference type="EMBL" id="AGCU01122261">
    <property type="status" value="NOT_ANNOTATED_CDS"/>
    <property type="molecule type" value="Genomic_DNA"/>
</dbReference>
<proteinExistence type="predicted"/>
<reference evidence="3" key="2">
    <citation type="journal article" date="2013" name="Nat. Genet.">
        <title>The draft genomes of soft-shell turtle and green sea turtle yield insights into the development and evolution of the turtle-specific body plan.</title>
        <authorList>
            <person name="Wang Z."/>
            <person name="Pascual-Anaya J."/>
            <person name="Zadissa A."/>
            <person name="Li W."/>
            <person name="Niimura Y."/>
            <person name="Huang Z."/>
            <person name="Li C."/>
            <person name="White S."/>
            <person name="Xiong Z."/>
            <person name="Fang D."/>
            <person name="Wang B."/>
            <person name="Ming Y."/>
            <person name="Chen Y."/>
            <person name="Zheng Y."/>
            <person name="Kuraku S."/>
            <person name="Pignatelli M."/>
            <person name="Herrero J."/>
            <person name="Beal K."/>
            <person name="Nozawa M."/>
            <person name="Li Q."/>
            <person name="Wang J."/>
            <person name="Zhang H."/>
            <person name="Yu L."/>
            <person name="Shigenobu S."/>
            <person name="Wang J."/>
            <person name="Liu J."/>
            <person name="Flicek P."/>
            <person name="Searle S."/>
            <person name="Wang J."/>
            <person name="Kuratani S."/>
            <person name="Yin Y."/>
            <person name="Aken B."/>
            <person name="Zhang G."/>
            <person name="Irie N."/>
        </authorList>
    </citation>
    <scope>NUCLEOTIDE SEQUENCE [LARGE SCALE GENOMIC DNA]</scope>
    <source>
        <strain evidence="3">Daiwa-1</strain>
    </source>
</reference>
<evidence type="ECO:0000313" key="3">
    <source>
        <dbReference type="Proteomes" id="UP000007267"/>
    </source>
</evidence>
<protein>
    <submittedName>
        <fullName evidence="2">Uncharacterized protein</fullName>
    </submittedName>
</protein>
<evidence type="ECO:0000256" key="1">
    <source>
        <dbReference type="SAM" id="Phobius"/>
    </source>
</evidence>
<name>K7FUW8_PELSI</name>
<feature type="transmembrane region" description="Helical" evidence="1">
    <location>
        <begin position="34"/>
        <end position="52"/>
    </location>
</feature>
<dbReference type="GeneTree" id="ENSGT00940000164383"/>
<keyword evidence="1" id="KW-1133">Transmembrane helix</keyword>
<dbReference type="Proteomes" id="UP000007267">
    <property type="component" value="Unassembled WGS sequence"/>
</dbReference>
<dbReference type="EMBL" id="AGCU01122259">
    <property type="status" value="NOT_ANNOTATED_CDS"/>
    <property type="molecule type" value="Genomic_DNA"/>
</dbReference>
<reference evidence="2" key="3">
    <citation type="submission" date="2025-08" db="UniProtKB">
        <authorList>
            <consortium name="Ensembl"/>
        </authorList>
    </citation>
    <scope>IDENTIFICATION</scope>
</reference>
<accession>K7FUW8</accession>
<reference evidence="3" key="1">
    <citation type="submission" date="2011-10" db="EMBL/GenBank/DDBJ databases">
        <authorList>
            <consortium name="Soft-shell Turtle Genome Consortium"/>
        </authorList>
    </citation>
    <scope>NUCLEOTIDE SEQUENCE [LARGE SCALE GENOMIC DNA]</scope>
    <source>
        <strain evidence="3">Daiwa-1</strain>
    </source>
</reference>
<dbReference type="HOGENOM" id="CLU_2418859_0_0_1"/>
<keyword evidence="3" id="KW-1185">Reference proteome</keyword>